<reference evidence="3 4" key="1">
    <citation type="submission" date="2023-09" db="EMBL/GenBank/DDBJ databases">
        <title>Nesidiocoris tenuis whole genome shotgun sequence.</title>
        <authorList>
            <person name="Shibata T."/>
            <person name="Shimoda M."/>
            <person name="Kobayashi T."/>
            <person name="Uehara T."/>
        </authorList>
    </citation>
    <scope>NUCLEOTIDE SEQUENCE [LARGE SCALE GENOMIC DNA]</scope>
    <source>
        <strain evidence="3 4">Japan</strain>
    </source>
</reference>
<dbReference type="PROSITE" id="PS50942">
    <property type="entry name" value="ENTH"/>
    <property type="match status" value="1"/>
</dbReference>
<dbReference type="InterPro" id="IPR013809">
    <property type="entry name" value="ENTH"/>
</dbReference>
<gene>
    <name evidence="3" type="ORF">NTJ_09126</name>
</gene>
<feature type="compositionally biased region" description="Low complexity" evidence="1">
    <location>
        <begin position="1399"/>
        <end position="1418"/>
    </location>
</feature>
<dbReference type="Gene3D" id="1.25.40.720">
    <property type="entry name" value="Telomere length regulation protein 2, C-terminal domain"/>
    <property type="match status" value="2"/>
</dbReference>
<proteinExistence type="predicted"/>
<organism evidence="3 4">
    <name type="scientific">Nesidiocoris tenuis</name>
    <dbReference type="NCBI Taxonomy" id="355587"/>
    <lineage>
        <taxon>Eukaryota</taxon>
        <taxon>Metazoa</taxon>
        <taxon>Ecdysozoa</taxon>
        <taxon>Arthropoda</taxon>
        <taxon>Hexapoda</taxon>
        <taxon>Insecta</taxon>
        <taxon>Pterygota</taxon>
        <taxon>Neoptera</taxon>
        <taxon>Paraneoptera</taxon>
        <taxon>Hemiptera</taxon>
        <taxon>Heteroptera</taxon>
        <taxon>Panheteroptera</taxon>
        <taxon>Cimicomorpha</taxon>
        <taxon>Miridae</taxon>
        <taxon>Dicyphina</taxon>
        <taxon>Nesidiocoris</taxon>
    </lineage>
</organism>
<sequence length="1418" mass="155391">MWKVRELADKVTNVVMNYTEVEAKVREATNDDAWGPTGALMLEIAHATFTFEHFPEVMTMLWKRMLQDNKKNWRRTYKSLLLLNYLVRNGSERVVTSSREHIYDLRGLENYVYVDEFGRDQGINIRHKVKELIDFIQDDDKLREERKKAKKNKDKYIGMSSDAMGMKGINDRWDVTSGGGGGGNKDLYDWSESSKRDDHDNSDDGERYDSEGEIPTPGRKMAPAKEYHDTDNISANSNEERRTWANPGLSATASLPPPVKKQNGSSPAKKPSTPSRKVDLGAAANFGKVETPASIIEQPPARPAAASLIEDLSGDLFGDEYQPSTPSQSCDVTSDFGDFANAFPSTTATSTTPTPSIPVADKDDFADFSSAFTGSEPSTPASAIVPPPKATNWPSVAPPTAAQTSSLVNGAPSDSKPNADLLFGLSLNQASPMSPMSAGPTSLGPLTSPSSIIPPAVPSMFQPPAAFAQDNSFLLSSGSQSLPPKGSNPLDDVDAIPMGVVTSVRGRADRAARECLAAISDCSSLTEAEPHLAKMASELPGEYTEQKMAGIDEETDDFDDFGSLSYARLLGRLCQLRGFPNSPAVRRIIVCNGNSVTMFSESLHHLTEALKESHFPSSRIDSILDLLYDLATSDAFVTPVLRFSMRPPTNRIVRARLESVFTKYCQSVASLPEKVANQTQGKSPEKFSLQKFGTALLSQTVKIFKVLTEAQNHVTVDPNPVAIFLGRLSTCLFLGDNCKNMVGIFDDWVLNEVGFESFIHDVLMNINHLYIERFAVAILQYSSNPEKLLGSKLIESNSAWKHIMCKKLPFLSFSNDVVLISNLVKYLNFCGVLEPTFLELVSVWSDRSALNHTPYDQHLYLTKIIILAVKLCGKNVKSDPVMSQNVMVTMARGIPNHLESLVGNVRAMGMVTGEAVINAIQQNDSANVLQFDYDQMNDEQARFVSQLKNYDFVLSREAVKSCSEILESLRLAEDEKPRDKPAEQVADDLDSDDDFEPYDLSNDVKSSVAKRPKYLRDLIEGLVEEKDVDVFVESVVTAPTLIRNQLGQDDVSLALELAQLFITLSENFHCENFEQLRFEGLVNTILVYPAPCAEYLASQFHGAVGKYSISTRLLILEGLRAAAVELSKVETSPDVAPVERILKTNIIGKTRRIAGPTVVKQASENKFAKVAGSFFYPLVRGEHQNFMALYSPTQSSHDDTSLLLEALLKTLAVVVACSQNLGTDSLRMAGELLEGVWLLRFHPSPSIIHAVIVCIAAVATAIPENLLDRMLDDLIECREWLDSPVIVNSPHLNQLANQHKSGFDSGASGGILQPLNSSSGATAVPHKSSSSKPVGSTWSDIGGIDIDIESLSLSGKNKNKSQAPSMNQMSNPMSPTMQPMNSPFGGMTPTSPFGRPAVPQFQTPLQSPQQFQQFASFK</sequence>
<dbReference type="SUPFAM" id="SSF48464">
    <property type="entry name" value="ENTH/VHS domain"/>
    <property type="match status" value="1"/>
</dbReference>
<feature type="region of interest" description="Disordered" evidence="1">
    <location>
        <begin position="1306"/>
        <end position="1336"/>
    </location>
</feature>
<evidence type="ECO:0000256" key="1">
    <source>
        <dbReference type="SAM" id="MobiDB-lite"/>
    </source>
</evidence>
<evidence type="ECO:0000313" key="3">
    <source>
        <dbReference type="EMBL" id="BES96317.1"/>
    </source>
</evidence>
<feature type="region of interest" description="Disordered" evidence="1">
    <location>
        <begin position="974"/>
        <end position="1000"/>
    </location>
</feature>
<dbReference type="Gene3D" id="1.25.40.90">
    <property type="match status" value="1"/>
</dbReference>
<evidence type="ECO:0000313" key="4">
    <source>
        <dbReference type="Proteomes" id="UP001307889"/>
    </source>
</evidence>
<feature type="region of interest" description="Disordered" evidence="1">
    <location>
        <begin position="168"/>
        <end position="280"/>
    </location>
</feature>
<feature type="compositionally biased region" description="Polar residues" evidence="1">
    <location>
        <begin position="1362"/>
        <end position="1381"/>
    </location>
</feature>
<feature type="compositionally biased region" description="Acidic residues" evidence="1">
    <location>
        <begin position="985"/>
        <end position="997"/>
    </location>
</feature>
<dbReference type="EMBL" id="AP028915">
    <property type="protein sequence ID" value="BES96317.1"/>
    <property type="molecule type" value="Genomic_DNA"/>
</dbReference>
<evidence type="ECO:0000259" key="2">
    <source>
        <dbReference type="PROSITE" id="PS50942"/>
    </source>
</evidence>
<dbReference type="InterPro" id="IPR038528">
    <property type="entry name" value="TEL2_C_sf"/>
</dbReference>
<dbReference type="Pfam" id="PF01417">
    <property type="entry name" value="ENTH"/>
    <property type="match status" value="1"/>
</dbReference>
<dbReference type="CDD" id="cd16989">
    <property type="entry name" value="ENTH_EpsinR"/>
    <property type="match status" value="1"/>
</dbReference>
<accession>A0ABN7AY63</accession>
<keyword evidence="4" id="KW-1185">Reference proteome</keyword>
<dbReference type="PANTHER" id="PTHR12276:SF45">
    <property type="entry name" value="CLATHRIN INTERACTOR 1"/>
    <property type="match status" value="1"/>
</dbReference>
<dbReference type="SMART" id="SM00273">
    <property type="entry name" value="ENTH"/>
    <property type="match status" value="1"/>
</dbReference>
<name>A0ABN7AY63_9HEMI</name>
<dbReference type="InterPro" id="IPR019337">
    <property type="entry name" value="Telomere_length_regulation_dom"/>
</dbReference>
<dbReference type="Proteomes" id="UP001307889">
    <property type="component" value="Chromosome 7"/>
</dbReference>
<feature type="compositionally biased region" description="Basic and acidic residues" evidence="1">
    <location>
        <begin position="186"/>
        <end position="210"/>
    </location>
</feature>
<dbReference type="PANTHER" id="PTHR12276">
    <property type="entry name" value="EPSIN/ENT-RELATED"/>
    <property type="match status" value="1"/>
</dbReference>
<feature type="region of interest" description="Disordered" evidence="1">
    <location>
        <begin position="1355"/>
        <end position="1418"/>
    </location>
</feature>
<dbReference type="Pfam" id="PF10193">
    <property type="entry name" value="Telomere_reg-2"/>
    <property type="match status" value="1"/>
</dbReference>
<feature type="compositionally biased region" description="Polar residues" evidence="1">
    <location>
        <begin position="1314"/>
        <end position="1336"/>
    </location>
</feature>
<feature type="domain" description="ENTH" evidence="2">
    <location>
        <begin position="13"/>
        <end position="146"/>
    </location>
</feature>
<feature type="region of interest" description="Disordered" evidence="1">
    <location>
        <begin position="344"/>
        <end position="413"/>
    </location>
</feature>
<feature type="compositionally biased region" description="Low complexity" evidence="1">
    <location>
        <begin position="344"/>
        <end position="354"/>
    </location>
</feature>
<protein>
    <submittedName>
        <fullName evidence="3">ENTH domain</fullName>
    </submittedName>
</protein>
<dbReference type="InterPro" id="IPR008942">
    <property type="entry name" value="ENTH_VHS"/>
</dbReference>